<dbReference type="Pfam" id="PF04082">
    <property type="entry name" value="Fungal_trans"/>
    <property type="match status" value="1"/>
</dbReference>
<evidence type="ECO:0000256" key="6">
    <source>
        <dbReference type="ARBA" id="ARBA00023242"/>
    </source>
</evidence>
<keyword evidence="6" id="KW-0539">Nucleus</keyword>
<dbReference type="EMBL" id="CP144520">
    <property type="protein sequence ID" value="WWC67422.1"/>
    <property type="molecule type" value="Genomic_DNA"/>
</dbReference>
<dbReference type="GO" id="GO:0008270">
    <property type="term" value="F:zinc ion binding"/>
    <property type="evidence" value="ECO:0007669"/>
    <property type="project" value="InterPro"/>
</dbReference>
<reference evidence="9" key="2">
    <citation type="submission" date="2024-02" db="EMBL/GenBank/DDBJ databases">
        <title>Comparative genomics of Cryptococcus and Kwoniella reveals pathogenesis evolution and contrasting modes of karyotype evolution via chromosome fusion or intercentromeric recombination.</title>
        <authorList>
            <person name="Coelho M.A."/>
            <person name="David-Palma M."/>
            <person name="Shea T."/>
            <person name="Bowers K."/>
            <person name="McGinley-Smith S."/>
            <person name="Mohammad A.W."/>
            <person name="Gnirke A."/>
            <person name="Yurkov A.M."/>
            <person name="Nowrousian M."/>
            <person name="Sun S."/>
            <person name="Cuomo C.A."/>
            <person name="Heitman J."/>
        </authorList>
    </citation>
    <scope>NUCLEOTIDE SEQUENCE</scope>
    <source>
        <strain evidence="9">CBS 10737</strain>
    </source>
</reference>
<dbReference type="CDD" id="cd12148">
    <property type="entry name" value="fungal_TF_MHR"/>
    <property type="match status" value="1"/>
</dbReference>
<name>A0AAJ8KZQ7_9TREE</name>
<dbReference type="GO" id="GO:0003677">
    <property type="term" value="F:DNA binding"/>
    <property type="evidence" value="ECO:0007669"/>
    <property type="project" value="UniProtKB-KW"/>
</dbReference>
<sequence length="680" mass="75737">MCGPCTRDNVECRWDIGPKRHFPPDTAGKKAGTKRMKRRHSDASAGISENRTNGRDAIGSGVNWLKLVDTEGSVRHYGPMSTFAHLPENSPNSVLSNTSCSPENLSTLPWICQNGQMNAYQMSTSVSGARPSSLMYGHLPTNVNLTWEEHEELLNLFEAFFGSFCMVVDISLFREDLTRTHGQHTTNYFSPLLHNAILGLAVHFSNKVHSPSDAAFSAKAASYILQECEKPMMSTIKGLVILGSLQTLLSREDLSSLYLSMALSLAKSFGLHIDCAQLVQSGQMSADQAKMRRDQFWSLYALEKLWCIALGRTSTFLDYNVPTYTVDPIIDEKPWLEPHRFQLDRPQSHMTSASKASSTFYWFCKLLMVASDINSNLCSLKVDKRPIGGTQVQSLRHRLKVWKDQLPPEMQLNIEDERCPPPMLMIMHMYFWLLVILLNQPQAHGRLARKSGDADAIAASEQAASEALELLLVYEWKIGLRYGPLTTTHIAYAAASVMLMSSVTLATPTARKEAMLQKFDQCVELLTKMQHVWAAQTAGILNKLKDEWIPSSAPTTRSSSAKLAVTEPNRIHAPDADTVQIDMEDIFSSETLHSFNPSEGQASTLFRPDISDAIETSASLQSGQTELPSAALVGSLWPMFHSSGVPYMSFPDGTEDYWSQWMSLFPETGDVTSCEFIPRD</sequence>
<evidence type="ECO:0000256" key="3">
    <source>
        <dbReference type="ARBA" id="ARBA00023015"/>
    </source>
</evidence>
<evidence type="ECO:0000256" key="7">
    <source>
        <dbReference type="SAM" id="MobiDB-lite"/>
    </source>
</evidence>
<evidence type="ECO:0000313" key="10">
    <source>
        <dbReference type="Proteomes" id="UP000094020"/>
    </source>
</evidence>
<keyword evidence="1" id="KW-0479">Metal-binding</keyword>
<dbReference type="GeneID" id="30175071"/>
<feature type="compositionally biased region" description="Basic residues" evidence="7">
    <location>
        <begin position="31"/>
        <end position="40"/>
    </location>
</feature>
<protein>
    <recommendedName>
        <fullName evidence="8">Xylanolytic transcriptional activator regulatory domain-containing protein</fullName>
    </recommendedName>
</protein>
<keyword evidence="2" id="KW-0862">Zinc</keyword>
<evidence type="ECO:0000256" key="2">
    <source>
        <dbReference type="ARBA" id="ARBA00022833"/>
    </source>
</evidence>
<evidence type="ECO:0000256" key="1">
    <source>
        <dbReference type="ARBA" id="ARBA00022723"/>
    </source>
</evidence>
<keyword evidence="3" id="KW-0805">Transcription regulation</keyword>
<dbReference type="RefSeq" id="XP_070058472.1">
    <property type="nucleotide sequence ID" value="XM_070202371.1"/>
</dbReference>
<dbReference type="InterPro" id="IPR051615">
    <property type="entry name" value="Transcr_Regulatory_Elem"/>
</dbReference>
<accession>A0AAJ8KZQ7</accession>
<dbReference type="PANTHER" id="PTHR31313:SF81">
    <property type="entry name" value="TY1 ENHANCER ACTIVATOR"/>
    <property type="match status" value="1"/>
</dbReference>
<feature type="domain" description="Xylanolytic transcriptional activator regulatory" evidence="8">
    <location>
        <begin position="255"/>
        <end position="332"/>
    </location>
</feature>
<dbReference type="Proteomes" id="UP000094020">
    <property type="component" value="Chromosome 2"/>
</dbReference>
<proteinExistence type="predicted"/>
<keyword evidence="4" id="KW-0238">DNA-binding</keyword>
<evidence type="ECO:0000259" key="8">
    <source>
        <dbReference type="SMART" id="SM00906"/>
    </source>
</evidence>
<evidence type="ECO:0000256" key="5">
    <source>
        <dbReference type="ARBA" id="ARBA00023163"/>
    </source>
</evidence>
<feature type="region of interest" description="Disordered" evidence="7">
    <location>
        <begin position="20"/>
        <end position="53"/>
    </location>
</feature>
<keyword evidence="5" id="KW-0804">Transcription</keyword>
<reference evidence="9" key="1">
    <citation type="submission" date="2013-07" db="EMBL/GenBank/DDBJ databases">
        <authorList>
            <consortium name="The Broad Institute Genome Sequencing Platform"/>
            <person name="Cuomo C."/>
            <person name="Litvintseva A."/>
            <person name="Chen Y."/>
            <person name="Heitman J."/>
            <person name="Sun S."/>
            <person name="Springer D."/>
            <person name="Dromer F."/>
            <person name="Young S.K."/>
            <person name="Zeng Q."/>
            <person name="Gargeya S."/>
            <person name="Fitzgerald M."/>
            <person name="Abouelleil A."/>
            <person name="Alvarado L."/>
            <person name="Berlin A.M."/>
            <person name="Chapman S.B."/>
            <person name="Dewar J."/>
            <person name="Goldberg J."/>
            <person name="Griggs A."/>
            <person name="Gujja S."/>
            <person name="Hansen M."/>
            <person name="Howarth C."/>
            <person name="Imamovic A."/>
            <person name="Larimer J."/>
            <person name="McCowan C."/>
            <person name="Murphy C."/>
            <person name="Pearson M."/>
            <person name="Priest M."/>
            <person name="Roberts A."/>
            <person name="Saif S."/>
            <person name="Shea T."/>
            <person name="Sykes S."/>
            <person name="Wortman J."/>
            <person name="Nusbaum C."/>
            <person name="Birren B."/>
        </authorList>
    </citation>
    <scope>NUCLEOTIDE SEQUENCE</scope>
    <source>
        <strain evidence="9">CBS 10737</strain>
    </source>
</reference>
<keyword evidence="10" id="KW-1185">Reference proteome</keyword>
<evidence type="ECO:0000256" key="4">
    <source>
        <dbReference type="ARBA" id="ARBA00023125"/>
    </source>
</evidence>
<dbReference type="PANTHER" id="PTHR31313">
    <property type="entry name" value="TY1 ENHANCER ACTIVATOR"/>
    <property type="match status" value="1"/>
</dbReference>
<organism evidence="9 10">
    <name type="scientific">Kwoniella pini CBS 10737</name>
    <dbReference type="NCBI Taxonomy" id="1296096"/>
    <lineage>
        <taxon>Eukaryota</taxon>
        <taxon>Fungi</taxon>
        <taxon>Dikarya</taxon>
        <taxon>Basidiomycota</taxon>
        <taxon>Agaricomycotina</taxon>
        <taxon>Tremellomycetes</taxon>
        <taxon>Tremellales</taxon>
        <taxon>Cryptococcaceae</taxon>
        <taxon>Kwoniella</taxon>
    </lineage>
</organism>
<gene>
    <name evidence="9" type="ORF">I206_101330</name>
</gene>
<dbReference type="SMART" id="SM00906">
    <property type="entry name" value="Fungal_trans"/>
    <property type="match status" value="1"/>
</dbReference>
<dbReference type="KEGG" id="kpin:30175071"/>
<dbReference type="InterPro" id="IPR007219">
    <property type="entry name" value="XnlR_reg_dom"/>
</dbReference>
<dbReference type="GO" id="GO:0006351">
    <property type="term" value="P:DNA-templated transcription"/>
    <property type="evidence" value="ECO:0007669"/>
    <property type="project" value="InterPro"/>
</dbReference>
<dbReference type="AlphaFoldDB" id="A0AAJ8KZQ7"/>
<evidence type="ECO:0000313" key="9">
    <source>
        <dbReference type="EMBL" id="WWC67422.1"/>
    </source>
</evidence>